<accession>A0AAV5MTP1</accession>
<reference evidence="1 2" key="1">
    <citation type="journal article" date="2021" name="Commun. Biol.">
        <title>The genome of Shorea leprosula (Dipterocarpaceae) highlights the ecological relevance of drought in aseasonal tropical rainforests.</title>
        <authorList>
            <person name="Ng K.K.S."/>
            <person name="Kobayashi M.J."/>
            <person name="Fawcett J.A."/>
            <person name="Hatakeyama M."/>
            <person name="Paape T."/>
            <person name="Ng C.H."/>
            <person name="Ang C.C."/>
            <person name="Tnah L.H."/>
            <person name="Lee C.T."/>
            <person name="Nishiyama T."/>
            <person name="Sese J."/>
            <person name="O'Brien M.J."/>
            <person name="Copetti D."/>
            <person name="Mohd Noor M.I."/>
            <person name="Ong R.C."/>
            <person name="Putra M."/>
            <person name="Sireger I.Z."/>
            <person name="Indrioko S."/>
            <person name="Kosugi Y."/>
            <person name="Izuno A."/>
            <person name="Isagi Y."/>
            <person name="Lee S.L."/>
            <person name="Shimizu K.K."/>
        </authorList>
    </citation>
    <scope>NUCLEOTIDE SEQUENCE [LARGE SCALE GENOMIC DNA]</scope>
    <source>
        <strain evidence="1">214</strain>
    </source>
</reference>
<name>A0AAV5MTP1_9ROSI</name>
<sequence>MMFLGKPTNFNFKFNITGPHALHSEELGRLLKQAGADVQMRFFYKLELERR</sequence>
<keyword evidence="2" id="KW-1185">Reference proteome</keyword>
<dbReference type="Proteomes" id="UP001054252">
    <property type="component" value="Unassembled WGS sequence"/>
</dbReference>
<evidence type="ECO:0000313" key="1">
    <source>
        <dbReference type="EMBL" id="GKV53368.1"/>
    </source>
</evidence>
<comment type="caution">
    <text evidence="1">The sequence shown here is derived from an EMBL/GenBank/DDBJ whole genome shotgun (WGS) entry which is preliminary data.</text>
</comment>
<protein>
    <submittedName>
        <fullName evidence="1">Uncharacterized protein</fullName>
    </submittedName>
</protein>
<dbReference type="EMBL" id="BPVZ01001312">
    <property type="protein sequence ID" value="GKV53368.1"/>
    <property type="molecule type" value="Genomic_DNA"/>
</dbReference>
<proteinExistence type="predicted"/>
<gene>
    <name evidence="1" type="ORF">SLEP1_g59900</name>
</gene>
<dbReference type="AlphaFoldDB" id="A0AAV5MTP1"/>
<organism evidence="1 2">
    <name type="scientific">Rubroshorea leprosula</name>
    <dbReference type="NCBI Taxonomy" id="152421"/>
    <lineage>
        <taxon>Eukaryota</taxon>
        <taxon>Viridiplantae</taxon>
        <taxon>Streptophyta</taxon>
        <taxon>Embryophyta</taxon>
        <taxon>Tracheophyta</taxon>
        <taxon>Spermatophyta</taxon>
        <taxon>Magnoliopsida</taxon>
        <taxon>eudicotyledons</taxon>
        <taxon>Gunneridae</taxon>
        <taxon>Pentapetalae</taxon>
        <taxon>rosids</taxon>
        <taxon>malvids</taxon>
        <taxon>Malvales</taxon>
        <taxon>Dipterocarpaceae</taxon>
        <taxon>Rubroshorea</taxon>
    </lineage>
</organism>
<evidence type="ECO:0000313" key="2">
    <source>
        <dbReference type="Proteomes" id="UP001054252"/>
    </source>
</evidence>